<dbReference type="InterPro" id="IPR002575">
    <property type="entry name" value="Aminoglycoside_PTrfase"/>
</dbReference>
<dbReference type="InterPro" id="IPR050249">
    <property type="entry name" value="Pseudomonas-type_ThrB"/>
</dbReference>
<dbReference type="EMBL" id="MPTW01000024">
    <property type="protein sequence ID" value="OME64749.1"/>
    <property type="molecule type" value="Genomic_DNA"/>
</dbReference>
<dbReference type="PANTHER" id="PTHR21064:SF6">
    <property type="entry name" value="AMINOGLYCOSIDE PHOSPHOTRANSFERASE DOMAIN-CONTAINING PROTEIN"/>
    <property type="match status" value="1"/>
</dbReference>
<dbReference type="PANTHER" id="PTHR21064">
    <property type="entry name" value="AMINOGLYCOSIDE PHOSPHOTRANSFERASE DOMAIN-CONTAINING PROTEIN-RELATED"/>
    <property type="match status" value="1"/>
</dbReference>
<dbReference type="OrthoDB" id="4030632at2"/>
<evidence type="ECO:0000313" key="4">
    <source>
        <dbReference type="Proteomes" id="UP000187425"/>
    </source>
</evidence>
<proteinExistence type="inferred from homology"/>
<dbReference type="Gene3D" id="3.90.1200.10">
    <property type="match status" value="1"/>
</dbReference>
<protein>
    <recommendedName>
        <fullName evidence="2">Aminoglycoside phosphotransferase domain-containing protein</fullName>
    </recommendedName>
</protein>
<dbReference type="GO" id="GO:0019202">
    <property type="term" value="F:amino acid kinase activity"/>
    <property type="evidence" value="ECO:0007669"/>
    <property type="project" value="TreeGrafter"/>
</dbReference>
<dbReference type="Pfam" id="PF01636">
    <property type="entry name" value="APH"/>
    <property type="match status" value="1"/>
</dbReference>
<dbReference type="AlphaFoldDB" id="A0A1R0Z9H4"/>
<reference evidence="3 4" key="1">
    <citation type="submission" date="2016-11" db="EMBL/GenBank/DDBJ databases">
        <title>Paenibacillus species isolates.</title>
        <authorList>
            <person name="Beno S.M."/>
        </authorList>
    </citation>
    <scope>NUCLEOTIDE SEQUENCE [LARGE SCALE GENOMIC DNA]</scope>
    <source>
        <strain evidence="3 4">FSL H7-0443</strain>
    </source>
</reference>
<evidence type="ECO:0000259" key="2">
    <source>
        <dbReference type="Pfam" id="PF01636"/>
    </source>
</evidence>
<evidence type="ECO:0000313" key="3">
    <source>
        <dbReference type="EMBL" id="OME64749.1"/>
    </source>
</evidence>
<name>A0A1R0Z9H4_9BACL</name>
<accession>A0A1R0Z9H4</accession>
<gene>
    <name evidence="3" type="ORF">BSK65_26735</name>
</gene>
<organism evidence="3 4">
    <name type="scientific">Paenibacillus odorifer</name>
    <dbReference type="NCBI Taxonomy" id="189426"/>
    <lineage>
        <taxon>Bacteria</taxon>
        <taxon>Bacillati</taxon>
        <taxon>Bacillota</taxon>
        <taxon>Bacilli</taxon>
        <taxon>Bacillales</taxon>
        <taxon>Paenibacillaceae</taxon>
        <taxon>Paenibacillus</taxon>
    </lineage>
</organism>
<comment type="similarity">
    <text evidence="1">Belongs to the pseudomonas-type ThrB family.</text>
</comment>
<feature type="domain" description="Aminoglycoside phosphotransferase" evidence="2">
    <location>
        <begin position="41"/>
        <end position="272"/>
    </location>
</feature>
<dbReference type="SUPFAM" id="SSF56112">
    <property type="entry name" value="Protein kinase-like (PK-like)"/>
    <property type="match status" value="1"/>
</dbReference>
<comment type="caution">
    <text evidence="3">The sequence shown here is derived from an EMBL/GenBank/DDBJ whole genome shotgun (WGS) entry which is preliminary data.</text>
</comment>
<evidence type="ECO:0000256" key="1">
    <source>
        <dbReference type="ARBA" id="ARBA00038240"/>
    </source>
</evidence>
<dbReference type="Proteomes" id="UP000187425">
    <property type="component" value="Unassembled WGS sequence"/>
</dbReference>
<sequence>MSLFGCFKGREDTVLNTQDIAIEALTCYPITYQSIAHIGQNANTIYKVTDKESNCYSLRIHLSKNDSMESIWSEEKVIHSEMIWLESLTNDTNLVLPSPIKNNIGEYVTKIADINCTLLKWVDGEQKQFVPTVNDAECVGELIGKLHKQSSFWKIPSSFTRPSFDNSRISQSLEKLKQLANGGELDKNDVEILQLAGECAILIMNDIERTPGNWGIIHADLIPSNFVFHEQEARAIDFGACGFGYYLFDLGWTLSYIHPAFRNQLLESYEKQFDLPHNYVQRLEGFFVAAQLETMNFWLGLPESNEWLPSHISKLASREFKRYVNKEEFLFSGTPYWE</sequence>
<dbReference type="InterPro" id="IPR011009">
    <property type="entry name" value="Kinase-like_dom_sf"/>
</dbReference>